<dbReference type="InterPro" id="IPR011059">
    <property type="entry name" value="Metal-dep_hydrolase_composite"/>
</dbReference>
<dbReference type="EMBL" id="RQVS01000002">
    <property type="protein sequence ID" value="RRJ88221.1"/>
    <property type="molecule type" value="Genomic_DNA"/>
</dbReference>
<proteinExistence type="predicted"/>
<dbReference type="AlphaFoldDB" id="A0A3P3VZI0"/>
<feature type="domain" description="Amidohydrolase 3" evidence="1">
    <location>
        <begin position="4"/>
        <end position="44"/>
    </location>
</feature>
<dbReference type="Pfam" id="PF07969">
    <property type="entry name" value="Amidohydro_3"/>
    <property type="match status" value="1"/>
</dbReference>
<evidence type="ECO:0000259" key="1">
    <source>
        <dbReference type="Pfam" id="PF07969"/>
    </source>
</evidence>
<reference evidence="2 3" key="1">
    <citation type="submission" date="2018-11" db="EMBL/GenBank/DDBJ databases">
        <title>YIM 102482-1 draft genome.</title>
        <authorList>
            <person name="Li G."/>
            <person name="Jiang Y."/>
        </authorList>
    </citation>
    <scope>NUCLEOTIDE SEQUENCE [LARGE SCALE GENOMIC DNA]</scope>
    <source>
        <strain evidence="2 3">YIM 102482-1</strain>
    </source>
</reference>
<evidence type="ECO:0000313" key="3">
    <source>
        <dbReference type="Proteomes" id="UP000274391"/>
    </source>
</evidence>
<evidence type="ECO:0000313" key="2">
    <source>
        <dbReference type="EMBL" id="RRJ88221.1"/>
    </source>
</evidence>
<accession>A0A3P3VZI0</accession>
<dbReference type="Proteomes" id="UP000274391">
    <property type="component" value="Unassembled WGS sequence"/>
</dbReference>
<dbReference type="GO" id="GO:0016810">
    <property type="term" value="F:hydrolase activity, acting on carbon-nitrogen (but not peptide) bonds"/>
    <property type="evidence" value="ECO:0007669"/>
    <property type="project" value="InterPro"/>
</dbReference>
<dbReference type="SUPFAM" id="SSF51338">
    <property type="entry name" value="Composite domain of metallo-dependent hydrolases"/>
    <property type="match status" value="1"/>
</dbReference>
<dbReference type="OrthoDB" id="3238066at2"/>
<dbReference type="InterPro" id="IPR013108">
    <property type="entry name" value="Amidohydro_3"/>
</dbReference>
<sequence length="47" mass="5252">MDAVTGTLEVGKSADFILVDRDVFSVPVAEIHLTQVRETWFAGERMN</sequence>
<organism evidence="2 3">
    <name type="scientific">Gulosibacter macacae</name>
    <dbReference type="NCBI Taxonomy" id="2488791"/>
    <lineage>
        <taxon>Bacteria</taxon>
        <taxon>Bacillati</taxon>
        <taxon>Actinomycetota</taxon>
        <taxon>Actinomycetes</taxon>
        <taxon>Micrococcales</taxon>
        <taxon>Microbacteriaceae</taxon>
        <taxon>Gulosibacter</taxon>
    </lineage>
</organism>
<protein>
    <recommendedName>
        <fullName evidence="1">Amidohydrolase 3 domain-containing protein</fullName>
    </recommendedName>
</protein>
<keyword evidence="3" id="KW-1185">Reference proteome</keyword>
<comment type="caution">
    <text evidence="2">The sequence shown here is derived from an EMBL/GenBank/DDBJ whole genome shotgun (WGS) entry which is preliminary data.</text>
</comment>
<gene>
    <name evidence="2" type="ORF">EG850_01895</name>
</gene>
<name>A0A3P3VZI0_9MICO</name>